<keyword evidence="2" id="KW-1185">Reference proteome</keyword>
<dbReference type="EMBL" id="WFLN01000006">
    <property type="protein sequence ID" value="KAB8030613.1"/>
    <property type="molecule type" value="Genomic_DNA"/>
</dbReference>
<dbReference type="Proteomes" id="UP000442694">
    <property type="component" value="Unassembled WGS sequence"/>
</dbReference>
<comment type="caution">
    <text evidence="1">The sequence shown here is derived from an EMBL/GenBank/DDBJ whole genome shotgun (WGS) entry which is preliminary data.</text>
</comment>
<protein>
    <submittedName>
        <fullName evidence="1">Uncharacterized protein</fullName>
    </submittedName>
</protein>
<dbReference type="AlphaFoldDB" id="A0A833JC95"/>
<sequence>MFKKFLKKLFGFLFVGLIWLFIFSIPVGEGKRLYNICYTYIVDTRPVRWVKEKISSGAKTTENTAKDTASEVIDKVGKEVKK</sequence>
<evidence type="ECO:0000313" key="1">
    <source>
        <dbReference type="EMBL" id="KAB8030613.1"/>
    </source>
</evidence>
<gene>
    <name evidence="1" type="ORF">GCL57_06465</name>
</gene>
<proteinExistence type="predicted"/>
<accession>A0A833JC95</accession>
<name>A0A833JC95_9BACT</name>
<reference evidence="1 2" key="1">
    <citation type="submission" date="2019-10" db="EMBL/GenBank/DDBJ databases">
        <title>New genus of Silvanigrellaceae.</title>
        <authorList>
            <person name="Pitt A."/>
            <person name="Hahn M.W."/>
        </authorList>
    </citation>
    <scope>NUCLEOTIDE SEQUENCE [LARGE SCALE GENOMIC DNA]</scope>
    <source>
        <strain evidence="1 2">33A1-SZDP</strain>
    </source>
</reference>
<organism evidence="1 2">
    <name type="scientific">Fluviispira multicolorata</name>
    <dbReference type="NCBI Taxonomy" id="2654512"/>
    <lineage>
        <taxon>Bacteria</taxon>
        <taxon>Pseudomonadati</taxon>
        <taxon>Bdellovibrionota</taxon>
        <taxon>Oligoflexia</taxon>
        <taxon>Silvanigrellales</taxon>
        <taxon>Silvanigrellaceae</taxon>
        <taxon>Fluviispira</taxon>
    </lineage>
</organism>
<evidence type="ECO:0000313" key="2">
    <source>
        <dbReference type="Proteomes" id="UP000442694"/>
    </source>
</evidence>
<dbReference type="RefSeq" id="WP_152212541.1">
    <property type="nucleotide sequence ID" value="NZ_WFLN01000006.1"/>
</dbReference>